<evidence type="ECO:0000259" key="1">
    <source>
        <dbReference type="Pfam" id="PF13399"/>
    </source>
</evidence>
<evidence type="ECO:0000313" key="3">
    <source>
        <dbReference type="Proteomes" id="UP000177555"/>
    </source>
</evidence>
<evidence type="ECO:0000313" key="2">
    <source>
        <dbReference type="EMBL" id="OGE27834.1"/>
    </source>
</evidence>
<dbReference type="PANTHER" id="PTHR33392">
    <property type="entry name" value="POLYISOPRENYL-TEICHOIC ACID--PEPTIDOGLYCAN TEICHOIC ACID TRANSFERASE TAGU"/>
    <property type="match status" value="1"/>
</dbReference>
<protein>
    <recommendedName>
        <fullName evidence="1">LytR/CpsA/Psr regulator C-terminal domain-containing protein</fullName>
    </recommendedName>
</protein>
<dbReference type="Pfam" id="PF13399">
    <property type="entry name" value="LytR_C"/>
    <property type="match status" value="1"/>
</dbReference>
<dbReference type="Gene3D" id="3.30.420.590">
    <property type="match status" value="1"/>
</dbReference>
<accession>A0A1F5JGT3</accession>
<dbReference type="PANTHER" id="PTHR33392:SF6">
    <property type="entry name" value="POLYISOPRENYL-TEICHOIC ACID--PEPTIDOGLYCAN TEICHOIC ACID TRANSFERASE TAGU"/>
    <property type="match status" value="1"/>
</dbReference>
<sequence length="351" mass="39054">MPSKLVSTKERSALKKNGWKDIQYKAKMKKRSKLALLILALLVGFLIVSWVIQLTQSLFSPWKLSPDQERSYVWDAQFNINLLLRGSNISVLSYHPKEERIVIINIPDETFLNVPYGFGLWQLRAVYELGESQKDSGGNKLLVETLTNFLAIPIDGFLDFSTLEPNKSASEIVDILKENPFSGFNLLSGLKTDLTIWELLRLKVSAGSVRFDKIKELSLDKIKVLDRENLLDGTPIYTADPVKLDSVLSDLADPVITSEHKSIAVLNATGQAQLAQKAARLITNLGGNVIITTNASQKLKKTQVVGLESATLKRLKQIFGSDDKIGPTDEDSISSRAQINLLLGEDYLSRN</sequence>
<gene>
    <name evidence="2" type="ORF">A2867_01920</name>
</gene>
<dbReference type="InterPro" id="IPR027381">
    <property type="entry name" value="LytR/CpsA/Psr_C"/>
</dbReference>
<dbReference type="AlphaFoldDB" id="A0A1F5JGT3"/>
<dbReference type="InterPro" id="IPR050922">
    <property type="entry name" value="LytR/CpsA/Psr_CW_biosynth"/>
</dbReference>
<feature type="domain" description="LytR/CpsA/Psr regulator C-terminal" evidence="1">
    <location>
        <begin position="263"/>
        <end position="347"/>
    </location>
</feature>
<reference evidence="2 3" key="1">
    <citation type="journal article" date="2016" name="Nat. Commun.">
        <title>Thousands of microbial genomes shed light on interconnected biogeochemical processes in an aquifer system.</title>
        <authorList>
            <person name="Anantharaman K."/>
            <person name="Brown C.T."/>
            <person name="Hug L.A."/>
            <person name="Sharon I."/>
            <person name="Castelle C.J."/>
            <person name="Probst A.J."/>
            <person name="Thomas B.C."/>
            <person name="Singh A."/>
            <person name="Wilkins M.J."/>
            <person name="Karaoz U."/>
            <person name="Brodie E.L."/>
            <person name="Williams K.H."/>
            <person name="Hubbard S.S."/>
            <person name="Banfield J.F."/>
        </authorList>
    </citation>
    <scope>NUCLEOTIDE SEQUENCE [LARGE SCALE GENOMIC DNA]</scope>
</reference>
<comment type="caution">
    <text evidence="2">The sequence shown here is derived from an EMBL/GenBank/DDBJ whole genome shotgun (WGS) entry which is preliminary data.</text>
</comment>
<dbReference type="EMBL" id="MFCP01000028">
    <property type="protein sequence ID" value="OGE27834.1"/>
    <property type="molecule type" value="Genomic_DNA"/>
</dbReference>
<organism evidence="2 3">
    <name type="scientific">Candidatus Daviesbacteria bacterium RIFCSPHIGHO2_01_FULL_40_11</name>
    <dbReference type="NCBI Taxonomy" id="1797762"/>
    <lineage>
        <taxon>Bacteria</taxon>
        <taxon>Candidatus Daviesiibacteriota</taxon>
    </lineage>
</organism>
<dbReference type="Proteomes" id="UP000177555">
    <property type="component" value="Unassembled WGS sequence"/>
</dbReference>
<proteinExistence type="predicted"/>
<name>A0A1F5JGT3_9BACT</name>